<keyword evidence="4" id="KW-1185">Reference proteome</keyword>
<feature type="chain" id="PRO_5046884619" description="ARB-07466-like C-terminal domain-containing protein" evidence="1">
    <location>
        <begin position="29"/>
        <end position="330"/>
    </location>
</feature>
<accession>A0ABM7M3G2</accession>
<evidence type="ECO:0000313" key="4">
    <source>
        <dbReference type="Proteomes" id="UP000676967"/>
    </source>
</evidence>
<evidence type="ECO:0000313" key="3">
    <source>
        <dbReference type="EMBL" id="BCJ46193.1"/>
    </source>
</evidence>
<dbReference type="InterPro" id="IPR058593">
    <property type="entry name" value="ARB_07466-like_C"/>
</dbReference>
<gene>
    <name evidence="3" type="ORF">Aiant_68500</name>
</gene>
<proteinExistence type="predicted"/>
<reference evidence="3 4" key="1">
    <citation type="submission" date="2020-08" db="EMBL/GenBank/DDBJ databases">
        <title>Whole genome shotgun sequence of Actinoplanes ianthinogenes NBRC 13996.</title>
        <authorList>
            <person name="Komaki H."/>
            <person name="Tamura T."/>
        </authorList>
    </citation>
    <scope>NUCLEOTIDE SEQUENCE [LARGE SCALE GENOMIC DNA]</scope>
    <source>
        <strain evidence="3 4">NBRC 13996</strain>
    </source>
</reference>
<dbReference type="RefSeq" id="WP_189333020.1">
    <property type="nucleotide sequence ID" value="NZ_AP023356.1"/>
</dbReference>
<name>A0ABM7M3G2_9ACTN</name>
<dbReference type="EMBL" id="AP023356">
    <property type="protein sequence ID" value="BCJ46193.1"/>
    <property type="molecule type" value="Genomic_DNA"/>
</dbReference>
<feature type="domain" description="ARB-07466-like C-terminal" evidence="2">
    <location>
        <begin position="218"/>
        <end position="310"/>
    </location>
</feature>
<sequence>MKTFLAATLAGVLVLMLALSLGDDPAPAAASDATSCLTATGETPHLDDEQTGNAARIIAIGKQRGIAPRGWAVAVATAMQESSLRNINHGDRDSVGLFQQRPSMGWGTVEQLTDVDYATNAFYGGPPPPDNGGLLDVPGWERMELTDAAQAVQRSGTPQAYANWTALAIDLVREHGGVELDCAKVVAGPGSVEPAPRNPDGSWPHEGCVIKPDPTTGRGCLTPRTDHIVKQAAAYGKPGCWRPSDHGEHPKGRACDWMMTSGGEAHGEQKAKGDSMAAWAVANADKLGIMYVIWYRRIWTPERGWHDYNNPWGGNDPSGWHTNHVHISMY</sequence>
<evidence type="ECO:0000256" key="1">
    <source>
        <dbReference type="SAM" id="SignalP"/>
    </source>
</evidence>
<organism evidence="3 4">
    <name type="scientific">Actinoplanes ianthinogenes</name>
    <dbReference type="NCBI Taxonomy" id="122358"/>
    <lineage>
        <taxon>Bacteria</taxon>
        <taxon>Bacillati</taxon>
        <taxon>Actinomycetota</taxon>
        <taxon>Actinomycetes</taxon>
        <taxon>Micromonosporales</taxon>
        <taxon>Micromonosporaceae</taxon>
        <taxon>Actinoplanes</taxon>
    </lineage>
</organism>
<dbReference type="Pfam" id="PF26571">
    <property type="entry name" value="VldE"/>
    <property type="match status" value="1"/>
</dbReference>
<keyword evidence="1" id="KW-0732">Signal</keyword>
<dbReference type="Proteomes" id="UP000676967">
    <property type="component" value="Chromosome"/>
</dbReference>
<evidence type="ECO:0000259" key="2">
    <source>
        <dbReference type="Pfam" id="PF26571"/>
    </source>
</evidence>
<protein>
    <recommendedName>
        <fullName evidence="2">ARB-07466-like C-terminal domain-containing protein</fullName>
    </recommendedName>
</protein>
<feature type="signal peptide" evidence="1">
    <location>
        <begin position="1"/>
        <end position="28"/>
    </location>
</feature>